<accession>A0A1T4SZN1</accession>
<reference evidence="3" key="1">
    <citation type="submission" date="2017-02" db="EMBL/GenBank/DDBJ databases">
        <authorList>
            <person name="Varghese N."/>
            <person name="Submissions S."/>
        </authorList>
    </citation>
    <scope>NUCLEOTIDE SEQUENCE [LARGE SCALE GENOMIC DNA]</scope>
    <source>
        <strain evidence="3">DSM 22224</strain>
    </source>
</reference>
<sequence length="216" mass="25320">MEDKDIIHLWKSYEKHLAENLLLNKKNAAEITGIKIHSFLASMRPIKYFALLAGILWVAFIDTLLVSMFYTASPFFLVSMGIQSLLTTAAIGIYLYQLLLIEQIDISGPVLDTQEKLSRLKSSTLWCARLLWLQLPVWTTFYLHAGMFVKENSWLLAVQGIVTTGFAIAAIWFFRNIRYENRDRRWFRWLFEGKEWTPVIRSMEMLEEIKTFREGR</sequence>
<organism evidence="2 3">
    <name type="scientific">Chitinophaga eiseniae</name>
    <dbReference type="NCBI Taxonomy" id="634771"/>
    <lineage>
        <taxon>Bacteria</taxon>
        <taxon>Pseudomonadati</taxon>
        <taxon>Bacteroidota</taxon>
        <taxon>Chitinophagia</taxon>
        <taxon>Chitinophagales</taxon>
        <taxon>Chitinophagaceae</taxon>
        <taxon>Chitinophaga</taxon>
    </lineage>
</organism>
<name>A0A1T4SZN1_9BACT</name>
<dbReference type="EMBL" id="FUWZ01000003">
    <property type="protein sequence ID" value="SKA33599.1"/>
    <property type="molecule type" value="Genomic_DNA"/>
</dbReference>
<evidence type="ECO:0000313" key="2">
    <source>
        <dbReference type="EMBL" id="SKA33599.1"/>
    </source>
</evidence>
<keyword evidence="1" id="KW-1133">Transmembrane helix</keyword>
<feature type="transmembrane region" description="Helical" evidence="1">
    <location>
        <begin position="76"/>
        <end position="96"/>
    </location>
</feature>
<evidence type="ECO:0000313" key="3">
    <source>
        <dbReference type="Proteomes" id="UP000190367"/>
    </source>
</evidence>
<evidence type="ECO:0000256" key="1">
    <source>
        <dbReference type="SAM" id="Phobius"/>
    </source>
</evidence>
<dbReference type="OrthoDB" id="5706484at2"/>
<feature type="transmembrane region" description="Helical" evidence="1">
    <location>
        <begin position="154"/>
        <end position="174"/>
    </location>
</feature>
<dbReference type="AlphaFoldDB" id="A0A1T4SZN1"/>
<gene>
    <name evidence="2" type="ORF">SAMN04488128_103864</name>
</gene>
<dbReference type="STRING" id="634771.SAMN04488128_103864"/>
<proteinExistence type="predicted"/>
<keyword evidence="1" id="KW-0812">Transmembrane</keyword>
<protein>
    <submittedName>
        <fullName evidence="2">Uncharacterized protein</fullName>
    </submittedName>
</protein>
<dbReference type="Proteomes" id="UP000190367">
    <property type="component" value="Unassembled WGS sequence"/>
</dbReference>
<dbReference type="RefSeq" id="WP_078671189.1">
    <property type="nucleotide sequence ID" value="NZ_FUWZ01000003.1"/>
</dbReference>
<feature type="transmembrane region" description="Helical" evidence="1">
    <location>
        <begin position="126"/>
        <end position="148"/>
    </location>
</feature>
<keyword evidence="3" id="KW-1185">Reference proteome</keyword>
<keyword evidence="1" id="KW-0472">Membrane</keyword>
<feature type="transmembrane region" description="Helical" evidence="1">
    <location>
        <begin position="48"/>
        <end position="70"/>
    </location>
</feature>